<dbReference type="EMBL" id="KN835447">
    <property type="protein sequence ID" value="KIK37490.1"/>
    <property type="molecule type" value="Genomic_DNA"/>
</dbReference>
<organism evidence="1 2">
    <name type="scientific">Suillus luteus UH-Slu-Lm8-n1</name>
    <dbReference type="NCBI Taxonomy" id="930992"/>
    <lineage>
        <taxon>Eukaryota</taxon>
        <taxon>Fungi</taxon>
        <taxon>Dikarya</taxon>
        <taxon>Basidiomycota</taxon>
        <taxon>Agaricomycotina</taxon>
        <taxon>Agaricomycetes</taxon>
        <taxon>Agaricomycetidae</taxon>
        <taxon>Boletales</taxon>
        <taxon>Suillineae</taxon>
        <taxon>Suillaceae</taxon>
        <taxon>Suillus</taxon>
    </lineage>
</organism>
<reference evidence="2" key="2">
    <citation type="submission" date="2015-01" db="EMBL/GenBank/DDBJ databases">
        <title>Evolutionary Origins and Diversification of the Mycorrhizal Mutualists.</title>
        <authorList>
            <consortium name="DOE Joint Genome Institute"/>
            <consortium name="Mycorrhizal Genomics Consortium"/>
            <person name="Kohler A."/>
            <person name="Kuo A."/>
            <person name="Nagy L.G."/>
            <person name="Floudas D."/>
            <person name="Copeland A."/>
            <person name="Barry K.W."/>
            <person name="Cichocki N."/>
            <person name="Veneault-Fourrey C."/>
            <person name="LaButti K."/>
            <person name="Lindquist E.A."/>
            <person name="Lipzen A."/>
            <person name="Lundell T."/>
            <person name="Morin E."/>
            <person name="Murat C."/>
            <person name="Riley R."/>
            <person name="Ohm R."/>
            <person name="Sun H."/>
            <person name="Tunlid A."/>
            <person name="Henrissat B."/>
            <person name="Grigoriev I.V."/>
            <person name="Hibbett D.S."/>
            <person name="Martin F."/>
        </authorList>
    </citation>
    <scope>NUCLEOTIDE SEQUENCE [LARGE SCALE GENOMIC DNA]</scope>
    <source>
        <strain evidence="2">UH-Slu-Lm8-n1</strain>
    </source>
</reference>
<reference evidence="1 2" key="1">
    <citation type="submission" date="2014-04" db="EMBL/GenBank/DDBJ databases">
        <authorList>
            <consortium name="DOE Joint Genome Institute"/>
            <person name="Kuo A."/>
            <person name="Ruytinx J."/>
            <person name="Rineau F."/>
            <person name="Colpaert J."/>
            <person name="Kohler A."/>
            <person name="Nagy L.G."/>
            <person name="Floudas D."/>
            <person name="Copeland A."/>
            <person name="Barry K.W."/>
            <person name="Cichocki N."/>
            <person name="Veneault-Fourrey C."/>
            <person name="LaButti K."/>
            <person name="Lindquist E.A."/>
            <person name="Lipzen A."/>
            <person name="Lundell T."/>
            <person name="Morin E."/>
            <person name="Murat C."/>
            <person name="Sun H."/>
            <person name="Tunlid A."/>
            <person name="Henrissat B."/>
            <person name="Grigoriev I.V."/>
            <person name="Hibbett D.S."/>
            <person name="Martin F."/>
            <person name="Nordberg H.P."/>
            <person name="Cantor M.N."/>
            <person name="Hua S.X."/>
        </authorList>
    </citation>
    <scope>NUCLEOTIDE SEQUENCE [LARGE SCALE GENOMIC DNA]</scope>
    <source>
        <strain evidence="1 2">UH-Slu-Lm8-n1</strain>
    </source>
</reference>
<dbReference type="AlphaFoldDB" id="A0A0C9ZJ74"/>
<proteinExistence type="predicted"/>
<dbReference type="InParanoid" id="A0A0C9ZJ74"/>
<evidence type="ECO:0000313" key="2">
    <source>
        <dbReference type="Proteomes" id="UP000054485"/>
    </source>
</evidence>
<name>A0A0C9ZJ74_9AGAM</name>
<gene>
    <name evidence="1" type="ORF">CY34DRAFT_810304</name>
</gene>
<evidence type="ECO:0000313" key="1">
    <source>
        <dbReference type="EMBL" id="KIK37490.1"/>
    </source>
</evidence>
<dbReference type="Proteomes" id="UP000054485">
    <property type="component" value="Unassembled WGS sequence"/>
</dbReference>
<accession>A0A0C9ZJ74</accession>
<protein>
    <submittedName>
        <fullName evidence="1">Uncharacterized protein</fullName>
    </submittedName>
</protein>
<sequence length="116" mass="12677">MADSTRESLEKVVGSCKRITPSPVIFRETIDPLAYAAAAQAIELGTTSSTRRVVDISNKDLLIIAEVLADSIMPRGSTLKRLRDNALICNLWSLLLMNVIDCFTQNGEEVVPILTS</sequence>
<dbReference type="HOGENOM" id="CLU_2098449_0_0_1"/>
<keyword evidence="2" id="KW-1185">Reference proteome</keyword>